<sequence>MERDNGRNAKKFTEQEKYIMLERIGGRNQQFMANSADEASRNFPKLLPSHNDPTNTRLYDGYSADDL</sequence>
<protein>
    <submittedName>
        <fullName evidence="3">Uncharacterized protein</fullName>
    </submittedName>
</protein>
<evidence type="ECO:0000313" key="3">
    <source>
        <dbReference type="WBParaSite" id="BXY_1300900.1"/>
    </source>
</evidence>
<proteinExistence type="predicted"/>
<reference evidence="3" key="1">
    <citation type="submission" date="2016-11" db="UniProtKB">
        <authorList>
            <consortium name="WormBaseParasite"/>
        </authorList>
    </citation>
    <scope>IDENTIFICATION</scope>
</reference>
<organism evidence="2 3">
    <name type="scientific">Bursaphelenchus xylophilus</name>
    <name type="common">Pinewood nematode worm</name>
    <name type="synonym">Aphelenchoides xylophilus</name>
    <dbReference type="NCBI Taxonomy" id="6326"/>
    <lineage>
        <taxon>Eukaryota</taxon>
        <taxon>Metazoa</taxon>
        <taxon>Ecdysozoa</taxon>
        <taxon>Nematoda</taxon>
        <taxon>Chromadorea</taxon>
        <taxon>Rhabditida</taxon>
        <taxon>Tylenchina</taxon>
        <taxon>Tylenchomorpha</taxon>
        <taxon>Aphelenchoidea</taxon>
        <taxon>Aphelenchoididae</taxon>
        <taxon>Bursaphelenchus</taxon>
    </lineage>
</organism>
<feature type="region of interest" description="Disordered" evidence="1">
    <location>
        <begin position="31"/>
        <end position="67"/>
    </location>
</feature>
<dbReference type="AlphaFoldDB" id="A0A1I7SIY6"/>
<evidence type="ECO:0000313" key="2">
    <source>
        <dbReference type="Proteomes" id="UP000095284"/>
    </source>
</evidence>
<dbReference type="Proteomes" id="UP000095284">
    <property type="component" value="Unplaced"/>
</dbReference>
<dbReference type="WBParaSite" id="BXY_1300900.1">
    <property type="protein sequence ID" value="BXY_1300900.1"/>
    <property type="gene ID" value="BXY_1300900"/>
</dbReference>
<name>A0A1I7SIY6_BURXY</name>
<evidence type="ECO:0000256" key="1">
    <source>
        <dbReference type="SAM" id="MobiDB-lite"/>
    </source>
</evidence>
<accession>A0A1I7SIY6</accession>